<organism evidence="1 2">
    <name type="scientific">Aspergillus pseudocaelatus</name>
    <dbReference type="NCBI Taxonomy" id="1825620"/>
    <lineage>
        <taxon>Eukaryota</taxon>
        <taxon>Fungi</taxon>
        <taxon>Dikarya</taxon>
        <taxon>Ascomycota</taxon>
        <taxon>Pezizomycotina</taxon>
        <taxon>Eurotiomycetes</taxon>
        <taxon>Eurotiomycetidae</taxon>
        <taxon>Eurotiales</taxon>
        <taxon>Aspergillaceae</taxon>
        <taxon>Aspergillus</taxon>
        <taxon>Aspergillus subgen. Circumdati</taxon>
    </lineage>
</organism>
<keyword evidence="2" id="KW-1185">Reference proteome</keyword>
<sequence length="63" mass="6715">MDKSASDGPWTFLRRTRYHPMQATALALGLSGCNPSTRSTSCDMTNALNGPVSLIAFGELPSI</sequence>
<name>A0ABQ6WRR7_9EURO</name>
<dbReference type="EMBL" id="ML735714">
    <property type="protein sequence ID" value="KAE8419814.1"/>
    <property type="molecule type" value="Genomic_DNA"/>
</dbReference>
<evidence type="ECO:0000313" key="1">
    <source>
        <dbReference type="EMBL" id="KAE8419814.1"/>
    </source>
</evidence>
<gene>
    <name evidence="1" type="ORF">BDV36DRAFT_250883</name>
</gene>
<protein>
    <submittedName>
        <fullName evidence="1">Uncharacterized protein</fullName>
    </submittedName>
</protein>
<reference evidence="1 2" key="1">
    <citation type="submission" date="2019-04" db="EMBL/GenBank/DDBJ databases">
        <authorList>
            <consortium name="DOE Joint Genome Institute"/>
            <person name="Mondo S."/>
            <person name="Kjaerbolling I."/>
            <person name="Vesth T."/>
            <person name="Frisvad J.C."/>
            <person name="Nybo J.L."/>
            <person name="Theobald S."/>
            <person name="Kildgaard S."/>
            <person name="Isbrandt T."/>
            <person name="Kuo A."/>
            <person name="Sato A."/>
            <person name="Lyhne E.K."/>
            <person name="Kogle M.E."/>
            <person name="Wiebenga A."/>
            <person name="Kun R.S."/>
            <person name="Lubbers R.J."/>
            <person name="Makela M.R."/>
            <person name="Barry K."/>
            <person name="Chovatia M."/>
            <person name="Clum A."/>
            <person name="Daum C."/>
            <person name="Haridas S."/>
            <person name="He G."/>
            <person name="LaButti K."/>
            <person name="Lipzen A."/>
            <person name="Riley R."/>
            <person name="Salamov A."/>
            <person name="Simmons B.A."/>
            <person name="Magnuson J.K."/>
            <person name="Henrissat B."/>
            <person name="Mortensen U.H."/>
            <person name="Larsen T.O."/>
            <person name="Devries R.P."/>
            <person name="Grigoriev I.V."/>
            <person name="Machida M."/>
            <person name="Baker S.E."/>
            <person name="Andersen M.R."/>
            <person name="Cantor M.N."/>
            <person name="Hua S.X."/>
        </authorList>
    </citation>
    <scope>NUCLEOTIDE SEQUENCE [LARGE SCALE GENOMIC DNA]</scope>
    <source>
        <strain evidence="1 2">CBS 117616</strain>
    </source>
</reference>
<proteinExistence type="predicted"/>
<accession>A0ABQ6WRR7</accession>
<dbReference type="PROSITE" id="PS51257">
    <property type="entry name" value="PROKAR_LIPOPROTEIN"/>
    <property type="match status" value="1"/>
</dbReference>
<evidence type="ECO:0000313" key="2">
    <source>
        <dbReference type="Proteomes" id="UP000325395"/>
    </source>
</evidence>
<dbReference type="Proteomes" id="UP000325395">
    <property type="component" value="Unassembled WGS sequence"/>
</dbReference>